<proteinExistence type="predicted"/>
<dbReference type="InterPro" id="IPR050179">
    <property type="entry name" value="Trans_hexapeptide_repeat"/>
</dbReference>
<sequence>MSKLWLLLFRFGPLIRRLGQTPYRRFTVATLRRAGIVVANPQWVSPRAYFDIGRPNAITIEDGAVISHDVKLLTHDFSLDRVAVQLGALREGEEFVRYAPVLVGTNAFIGMNAIVLPGISVGAGSIVGAGSVVTRDVPENTVVAGNPAREICGTAEYLARSRGKFIVKNHQR</sequence>
<dbReference type="RefSeq" id="WP_121689083.1">
    <property type="nucleotide sequence ID" value="NZ_RCUY01000010.1"/>
</dbReference>
<gene>
    <name evidence="3" type="ORF">D9V34_12260</name>
</gene>
<evidence type="ECO:0000313" key="4">
    <source>
        <dbReference type="Proteomes" id="UP000269438"/>
    </source>
</evidence>
<dbReference type="EMBL" id="RCUY01000010">
    <property type="protein sequence ID" value="RLP81391.1"/>
    <property type="molecule type" value="Genomic_DNA"/>
</dbReference>
<dbReference type="InterPro" id="IPR018357">
    <property type="entry name" value="Hexapep_transf_CS"/>
</dbReference>
<dbReference type="PANTHER" id="PTHR43300">
    <property type="entry name" value="ACETYLTRANSFERASE"/>
    <property type="match status" value="1"/>
</dbReference>
<reference evidence="3 4" key="1">
    <citation type="submission" date="2018-10" db="EMBL/GenBank/DDBJ databases">
        <authorList>
            <person name="Li J."/>
        </authorList>
    </citation>
    <scope>NUCLEOTIDE SEQUENCE [LARGE SCALE GENOMIC DNA]</scope>
    <source>
        <strain evidence="3 4">JCM 11654</strain>
    </source>
</reference>
<dbReference type="AlphaFoldDB" id="A0A3L7AP34"/>
<keyword evidence="4" id="KW-1185">Reference proteome</keyword>
<evidence type="ECO:0000256" key="1">
    <source>
        <dbReference type="ARBA" id="ARBA00022679"/>
    </source>
</evidence>
<dbReference type="Gene3D" id="2.160.10.10">
    <property type="entry name" value="Hexapeptide repeat proteins"/>
    <property type="match status" value="1"/>
</dbReference>
<dbReference type="PANTHER" id="PTHR43300:SF11">
    <property type="entry name" value="ACETYLTRANSFERASE RV3034C-RELATED"/>
    <property type="match status" value="1"/>
</dbReference>
<dbReference type="Pfam" id="PF14602">
    <property type="entry name" value="Hexapep_2"/>
    <property type="match status" value="1"/>
</dbReference>
<dbReference type="GO" id="GO:0016746">
    <property type="term" value="F:acyltransferase activity"/>
    <property type="evidence" value="ECO:0007669"/>
    <property type="project" value="UniProtKB-KW"/>
</dbReference>
<accession>A0A3L7AP34</accession>
<dbReference type="InterPro" id="IPR001451">
    <property type="entry name" value="Hexapep"/>
</dbReference>
<organism evidence="3 4">
    <name type="scientific">Mycetocola lacteus</name>
    <dbReference type="NCBI Taxonomy" id="76637"/>
    <lineage>
        <taxon>Bacteria</taxon>
        <taxon>Bacillati</taxon>
        <taxon>Actinomycetota</taxon>
        <taxon>Actinomycetes</taxon>
        <taxon>Micrococcales</taxon>
        <taxon>Microbacteriaceae</taxon>
        <taxon>Mycetocola</taxon>
    </lineage>
</organism>
<dbReference type="InterPro" id="IPR011004">
    <property type="entry name" value="Trimer_LpxA-like_sf"/>
</dbReference>
<dbReference type="PROSITE" id="PS00101">
    <property type="entry name" value="HEXAPEP_TRANSFERASES"/>
    <property type="match status" value="1"/>
</dbReference>
<evidence type="ECO:0000313" key="3">
    <source>
        <dbReference type="EMBL" id="RLP81391.1"/>
    </source>
</evidence>
<dbReference type="SUPFAM" id="SSF51161">
    <property type="entry name" value="Trimeric LpxA-like enzymes"/>
    <property type="match status" value="1"/>
</dbReference>
<protein>
    <submittedName>
        <fullName evidence="3">Acyltransferase</fullName>
    </submittedName>
</protein>
<keyword evidence="3" id="KW-0012">Acyltransferase</keyword>
<dbReference type="CDD" id="cd04647">
    <property type="entry name" value="LbH_MAT_like"/>
    <property type="match status" value="1"/>
</dbReference>
<keyword evidence="1 3" id="KW-0808">Transferase</keyword>
<keyword evidence="2" id="KW-0677">Repeat</keyword>
<dbReference type="OrthoDB" id="2643438at2"/>
<evidence type="ECO:0000256" key="2">
    <source>
        <dbReference type="ARBA" id="ARBA00022737"/>
    </source>
</evidence>
<comment type="caution">
    <text evidence="3">The sequence shown here is derived from an EMBL/GenBank/DDBJ whole genome shotgun (WGS) entry which is preliminary data.</text>
</comment>
<dbReference type="Proteomes" id="UP000269438">
    <property type="component" value="Unassembled WGS sequence"/>
</dbReference>
<name>A0A3L7AP34_9MICO</name>